<keyword evidence="4" id="KW-1185">Reference proteome</keyword>
<evidence type="ECO:0000256" key="1">
    <source>
        <dbReference type="ARBA" id="ARBA00007677"/>
    </source>
</evidence>
<gene>
    <name evidence="3" type="primary">omh4</name>
    <name evidence="3" type="ORF">SNEC2469_LOCUS19737</name>
</gene>
<evidence type="ECO:0000256" key="2">
    <source>
        <dbReference type="ARBA" id="ARBA00022679"/>
    </source>
</evidence>
<comment type="similarity">
    <text evidence="1">Belongs to the glycosyltransferase 15 family.</text>
</comment>
<comment type="caution">
    <text evidence="3">The sequence shown here is derived from an EMBL/GenBank/DDBJ whole genome shotgun (WGS) entry which is preliminary data.</text>
</comment>
<dbReference type="EMBL" id="CAJNJA010033924">
    <property type="protein sequence ID" value="CAE7685353.1"/>
    <property type="molecule type" value="Genomic_DNA"/>
</dbReference>
<dbReference type="GO" id="GO:0000032">
    <property type="term" value="P:cell wall mannoprotein biosynthetic process"/>
    <property type="evidence" value="ECO:0007669"/>
    <property type="project" value="TreeGrafter"/>
</dbReference>
<dbReference type="GO" id="GO:0006487">
    <property type="term" value="P:protein N-linked glycosylation"/>
    <property type="evidence" value="ECO:0007669"/>
    <property type="project" value="TreeGrafter"/>
</dbReference>
<dbReference type="Pfam" id="PF01793">
    <property type="entry name" value="Glyco_transf_15"/>
    <property type="match status" value="1"/>
</dbReference>
<dbReference type="AlphaFoldDB" id="A0A812WUL1"/>
<dbReference type="GO" id="GO:0005794">
    <property type="term" value="C:Golgi apparatus"/>
    <property type="evidence" value="ECO:0007669"/>
    <property type="project" value="TreeGrafter"/>
</dbReference>
<dbReference type="GO" id="GO:0000026">
    <property type="term" value="F:alpha-1,2-mannosyltransferase activity"/>
    <property type="evidence" value="ECO:0007669"/>
    <property type="project" value="TreeGrafter"/>
</dbReference>
<sequence>AAVHYVVNEDAEHLKELLFSIESLWMHFNERFDYPVLIFHDGLSPKTRESIVAKTPGQRIWFFSVGNWVPSEAQHALHSNFGAGYMAQSRFRSGPVFHHEALDGFDYLWSLDSDSHFPAPVDVDPFLQLHSNPELVIG</sequence>
<dbReference type="PANTHER" id="PTHR31121">
    <property type="entry name" value="ALPHA-1,2 MANNOSYLTRANSFERASE KTR1"/>
    <property type="match status" value="1"/>
</dbReference>
<dbReference type="PANTHER" id="PTHR31121:SF6">
    <property type="entry name" value="ALPHA-1,2 MANNOSYLTRANSFERASE KTR1"/>
    <property type="match status" value="1"/>
</dbReference>
<feature type="non-terminal residue" evidence="3">
    <location>
        <position position="1"/>
    </location>
</feature>
<organism evidence="3 4">
    <name type="scientific">Symbiodinium necroappetens</name>
    <dbReference type="NCBI Taxonomy" id="1628268"/>
    <lineage>
        <taxon>Eukaryota</taxon>
        <taxon>Sar</taxon>
        <taxon>Alveolata</taxon>
        <taxon>Dinophyceae</taxon>
        <taxon>Suessiales</taxon>
        <taxon>Symbiodiniaceae</taxon>
        <taxon>Symbiodinium</taxon>
    </lineage>
</organism>
<dbReference type="Proteomes" id="UP000601435">
    <property type="component" value="Unassembled WGS sequence"/>
</dbReference>
<dbReference type="InterPro" id="IPR029044">
    <property type="entry name" value="Nucleotide-diphossugar_trans"/>
</dbReference>
<reference evidence="3" key="1">
    <citation type="submission" date="2021-02" db="EMBL/GenBank/DDBJ databases">
        <authorList>
            <person name="Dougan E. K."/>
            <person name="Rhodes N."/>
            <person name="Thang M."/>
            <person name="Chan C."/>
        </authorList>
    </citation>
    <scope>NUCLEOTIDE SEQUENCE</scope>
</reference>
<dbReference type="InterPro" id="IPR002685">
    <property type="entry name" value="Glyco_trans_15"/>
</dbReference>
<dbReference type="Gene3D" id="3.90.550.10">
    <property type="entry name" value="Spore Coat Polysaccharide Biosynthesis Protein SpsA, Chain A"/>
    <property type="match status" value="1"/>
</dbReference>
<accession>A0A812WUL1</accession>
<feature type="non-terminal residue" evidence="3">
    <location>
        <position position="138"/>
    </location>
</feature>
<evidence type="ECO:0000313" key="3">
    <source>
        <dbReference type="EMBL" id="CAE7685353.1"/>
    </source>
</evidence>
<dbReference type="SUPFAM" id="SSF53448">
    <property type="entry name" value="Nucleotide-diphospho-sugar transferases"/>
    <property type="match status" value="1"/>
</dbReference>
<proteinExistence type="inferred from homology"/>
<dbReference type="GO" id="GO:0016020">
    <property type="term" value="C:membrane"/>
    <property type="evidence" value="ECO:0007669"/>
    <property type="project" value="InterPro"/>
</dbReference>
<name>A0A812WUL1_9DINO</name>
<protein>
    <submittedName>
        <fullName evidence="3">Omh4 protein</fullName>
    </submittedName>
</protein>
<keyword evidence="2" id="KW-0808">Transferase</keyword>
<evidence type="ECO:0000313" key="4">
    <source>
        <dbReference type="Proteomes" id="UP000601435"/>
    </source>
</evidence>
<dbReference type="OrthoDB" id="448157at2759"/>